<name>A0ABX7FI32_BRECH</name>
<organism evidence="2 3">
    <name type="scientific">Brevibacillus choshinensis</name>
    <dbReference type="NCBI Taxonomy" id="54911"/>
    <lineage>
        <taxon>Bacteria</taxon>
        <taxon>Bacillati</taxon>
        <taxon>Bacillota</taxon>
        <taxon>Bacilli</taxon>
        <taxon>Bacillales</taxon>
        <taxon>Paenibacillaceae</taxon>
        <taxon>Brevibacillus</taxon>
    </lineage>
</organism>
<evidence type="ECO:0000259" key="1">
    <source>
        <dbReference type="SMART" id="SM00635"/>
    </source>
</evidence>
<dbReference type="RefSeq" id="WP_203254782.1">
    <property type="nucleotide sequence ID" value="NZ_CP069127.1"/>
</dbReference>
<evidence type="ECO:0000313" key="2">
    <source>
        <dbReference type="EMBL" id="QRG65264.1"/>
    </source>
</evidence>
<accession>A0ABX7FI32</accession>
<feature type="domain" description="BIG2" evidence="1">
    <location>
        <begin position="282"/>
        <end position="358"/>
    </location>
</feature>
<dbReference type="Proteomes" id="UP000596248">
    <property type="component" value="Chromosome"/>
</dbReference>
<dbReference type="SUPFAM" id="SSF49373">
    <property type="entry name" value="Invasin/intimin cell-adhesion fragments"/>
    <property type="match status" value="5"/>
</dbReference>
<feature type="domain" description="BIG2" evidence="1">
    <location>
        <begin position="359"/>
        <end position="436"/>
    </location>
</feature>
<sequence>MKKRFVFLFSVITLFFLGYEGFAVKANAEQLSGNEGIVTSQINNLVDNSLIEANYSKLMINKGSSKTVGLTYGNAILIGSAAKWSSSTPSVATVTNGNISAIGEGNATITAVYDNHEVSIEVTVYDPSLKANFSKLTLSNGKSTTIGLTYDSETLPPSKAKWDTSNSSVVTISDGELKARGKGVATVSAKYGGKEVKINVTVTDSELKANISKTSINVGETKEILLTYDDKAMLASKATWSTTKTSVATVTDGVIKAKGKGTATISAKYAGKEVRIDVTVIDVNLLKANTKNVSVYVGDTQKISLTYDEKTLSGSKAKWSTSKSSVVTVTDGVIKAKSRGTAIITAKYADKEVQINVNVSKIILKANVTNTSISKGKSKTITLNYNDKNLSGSKAKWSTSKSSVATVTDGVIRAKSKGTAIITAKYGGEEVEIKVTVN</sequence>
<evidence type="ECO:0000313" key="3">
    <source>
        <dbReference type="Proteomes" id="UP000596248"/>
    </source>
</evidence>
<dbReference type="Gene3D" id="2.60.40.1080">
    <property type="match status" value="5"/>
</dbReference>
<gene>
    <name evidence="2" type="ORF">JNE38_16610</name>
</gene>
<dbReference type="InterPro" id="IPR008964">
    <property type="entry name" value="Invasin/intimin_cell_adhesion"/>
</dbReference>
<protein>
    <submittedName>
        <fullName evidence="2">Ig-like domain-containing surface protein</fullName>
    </submittedName>
</protein>
<feature type="domain" description="BIG2" evidence="1">
    <location>
        <begin position="203"/>
        <end position="279"/>
    </location>
</feature>
<dbReference type="InterPro" id="IPR003343">
    <property type="entry name" value="Big_2"/>
</dbReference>
<dbReference type="SMART" id="SM00635">
    <property type="entry name" value="BID_2"/>
    <property type="match status" value="5"/>
</dbReference>
<proteinExistence type="predicted"/>
<keyword evidence="3" id="KW-1185">Reference proteome</keyword>
<feature type="domain" description="BIG2" evidence="1">
    <location>
        <begin position="132"/>
        <end position="201"/>
    </location>
</feature>
<reference evidence="2 3" key="1">
    <citation type="submission" date="2021-01" db="EMBL/GenBank/DDBJ databases">
        <title>Identification of strong promoters based on the transcriptome of Brevibacillus choshinensis.</title>
        <authorList>
            <person name="Yao D."/>
            <person name="Zhang K."/>
            <person name="Wu J."/>
        </authorList>
    </citation>
    <scope>NUCLEOTIDE SEQUENCE [LARGE SCALE GENOMIC DNA]</scope>
    <source>
        <strain evidence="2 3">HPD31-SP3</strain>
    </source>
</reference>
<feature type="domain" description="BIG2" evidence="1">
    <location>
        <begin position="47"/>
        <end position="123"/>
    </location>
</feature>
<dbReference type="EMBL" id="CP069127">
    <property type="protein sequence ID" value="QRG65264.1"/>
    <property type="molecule type" value="Genomic_DNA"/>
</dbReference>